<dbReference type="Pfam" id="PF06479">
    <property type="entry name" value="Ribonuc_2-5A"/>
    <property type="match status" value="1"/>
</dbReference>
<evidence type="ECO:0000256" key="3">
    <source>
        <dbReference type="SAM" id="MobiDB-lite"/>
    </source>
</evidence>
<feature type="region of interest" description="Disordered" evidence="3">
    <location>
        <begin position="1"/>
        <end position="25"/>
    </location>
</feature>
<gene>
    <name evidence="5" type="ORF">FSB_LOCUS12766</name>
</gene>
<protein>
    <recommendedName>
        <fullName evidence="4">KEN domain-containing protein</fullName>
    </recommendedName>
</protein>
<name>A0A2N9FDM9_FAGSY</name>
<dbReference type="GO" id="GO:0004540">
    <property type="term" value="F:RNA nuclease activity"/>
    <property type="evidence" value="ECO:0007669"/>
    <property type="project" value="InterPro"/>
</dbReference>
<reference evidence="5" key="1">
    <citation type="submission" date="2018-02" db="EMBL/GenBank/DDBJ databases">
        <authorList>
            <person name="Cohen D.B."/>
            <person name="Kent A.D."/>
        </authorList>
    </citation>
    <scope>NUCLEOTIDE SEQUENCE</scope>
</reference>
<keyword evidence="1" id="KW-0547">Nucleotide-binding</keyword>
<feature type="domain" description="KEN" evidence="4">
    <location>
        <begin position="314"/>
        <end position="388"/>
    </location>
</feature>
<dbReference type="PANTHER" id="PTHR35161">
    <property type="entry name" value="OS02G0303100 PROTEIN"/>
    <property type="match status" value="1"/>
</dbReference>
<dbReference type="AlphaFoldDB" id="A0A2N9FDM9"/>
<proteinExistence type="predicted"/>
<evidence type="ECO:0000256" key="1">
    <source>
        <dbReference type="ARBA" id="ARBA00022741"/>
    </source>
</evidence>
<evidence type="ECO:0000259" key="4">
    <source>
        <dbReference type="Pfam" id="PF06479"/>
    </source>
</evidence>
<dbReference type="Gene3D" id="1.20.1440.180">
    <property type="entry name" value="KEN domain"/>
    <property type="match status" value="1"/>
</dbReference>
<dbReference type="GO" id="GO:0005524">
    <property type="term" value="F:ATP binding"/>
    <property type="evidence" value="ECO:0007669"/>
    <property type="project" value="UniProtKB-KW"/>
</dbReference>
<dbReference type="InterPro" id="IPR038357">
    <property type="entry name" value="KEN_sf"/>
</dbReference>
<dbReference type="GO" id="GO:0006397">
    <property type="term" value="P:mRNA processing"/>
    <property type="evidence" value="ECO:0007669"/>
    <property type="project" value="InterPro"/>
</dbReference>
<accession>A0A2N9FDM9</accession>
<dbReference type="InterPro" id="IPR010513">
    <property type="entry name" value="KEN_dom"/>
</dbReference>
<evidence type="ECO:0000313" key="5">
    <source>
        <dbReference type="EMBL" id="SPC84884.1"/>
    </source>
</evidence>
<dbReference type="EMBL" id="OIVN01000739">
    <property type="protein sequence ID" value="SPC84884.1"/>
    <property type="molecule type" value="Genomic_DNA"/>
</dbReference>
<evidence type="ECO:0000256" key="2">
    <source>
        <dbReference type="ARBA" id="ARBA00022840"/>
    </source>
</evidence>
<keyword evidence="2" id="KW-0067">ATP-binding</keyword>
<sequence length="417" mass="49635">MKNGKKGKGKQLNMEIGEPSQKVEPNLKEVEQVQKAQFIHTGCDDSKVELKSPPKPDKIALKCGYPYSLSEDIDFEVALGFCEDKRNYNLVSDFLSQHNIRRHNLQRCAVLTHKKYKTTLEQWLRKKENKDNWCPKYQDWNVKRPKEEARQIIQGILCAVNEFHSNNCFHGFLYHPENYAIHYDEAVIGGDHKKIIRIFLIHENVEVDKCFGVPTINEIQRGKKNDMKALSDVIFTKILRGKPTSCYPEDLKDLHNLFEELQNLEERYWKSNYKHTWKHIVNHPSLWHWKSRFSYIERVWEQYWHANPTLEKDMDIEFTDIDVKNWEQKIPPNAHINKMFHHNNYKSTAVGLLRFLRNVRYHYKDPLYDKKGVLVSEQSDVDYLNEQFIEQKTTEVSELFLVHLYKKICNLDIELEL</sequence>
<organism evidence="5">
    <name type="scientific">Fagus sylvatica</name>
    <name type="common">Beechnut</name>
    <dbReference type="NCBI Taxonomy" id="28930"/>
    <lineage>
        <taxon>Eukaryota</taxon>
        <taxon>Viridiplantae</taxon>
        <taxon>Streptophyta</taxon>
        <taxon>Embryophyta</taxon>
        <taxon>Tracheophyta</taxon>
        <taxon>Spermatophyta</taxon>
        <taxon>Magnoliopsida</taxon>
        <taxon>eudicotyledons</taxon>
        <taxon>Gunneridae</taxon>
        <taxon>Pentapetalae</taxon>
        <taxon>rosids</taxon>
        <taxon>fabids</taxon>
        <taxon>Fagales</taxon>
        <taxon>Fagaceae</taxon>
        <taxon>Fagus</taxon>
    </lineage>
</organism>
<dbReference type="PANTHER" id="PTHR35161:SF22">
    <property type="match status" value="1"/>
</dbReference>